<dbReference type="InterPro" id="IPR050706">
    <property type="entry name" value="Cyclic-di-GMP_PDE-like"/>
</dbReference>
<dbReference type="InterPro" id="IPR012434">
    <property type="entry name" value="DUF1631"/>
</dbReference>
<dbReference type="NCBIfam" id="TIGR00254">
    <property type="entry name" value="GGDEF"/>
    <property type="match status" value="1"/>
</dbReference>
<dbReference type="PROSITE" id="PS50883">
    <property type="entry name" value="EAL"/>
    <property type="match status" value="1"/>
</dbReference>
<dbReference type="Gene3D" id="2.40.10.220">
    <property type="entry name" value="predicted glycosyltransferase like domains"/>
    <property type="match status" value="1"/>
</dbReference>
<dbReference type="Pfam" id="PF07793">
    <property type="entry name" value="DUF1631"/>
    <property type="match status" value="1"/>
</dbReference>
<evidence type="ECO:0000313" key="3">
    <source>
        <dbReference type="EMBL" id="OAH97466.1"/>
    </source>
</evidence>
<evidence type="ECO:0008006" key="5">
    <source>
        <dbReference type="Google" id="ProtNLM"/>
    </source>
</evidence>
<name>A0A177LVF2_METMH</name>
<dbReference type="InterPro" id="IPR009875">
    <property type="entry name" value="PilZ_domain"/>
</dbReference>
<dbReference type="InterPro" id="IPR043128">
    <property type="entry name" value="Rev_trsase/Diguanyl_cyclase"/>
</dbReference>
<dbReference type="GO" id="GO:0071111">
    <property type="term" value="F:cyclic-guanylate-specific phosphodiesterase activity"/>
    <property type="evidence" value="ECO:0007669"/>
    <property type="project" value="InterPro"/>
</dbReference>
<comment type="caution">
    <text evidence="3">The sequence shown here is derived from an EMBL/GenBank/DDBJ whole genome shotgun (WGS) entry which is preliminary data.</text>
</comment>
<organism evidence="3 4">
    <name type="scientific">Methylomonas methanica</name>
    <dbReference type="NCBI Taxonomy" id="421"/>
    <lineage>
        <taxon>Bacteria</taxon>
        <taxon>Pseudomonadati</taxon>
        <taxon>Pseudomonadota</taxon>
        <taxon>Gammaproteobacteria</taxon>
        <taxon>Methylococcales</taxon>
        <taxon>Methylococcaceae</taxon>
        <taxon>Methylomonas</taxon>
    </lineage>
</organism>
<dbReference type="SUPFAM" id="SSF141371">
    <property type="entry name" value="PilZ domain-like"/>
    <property type="match status" value="1"/>
</dbReference>
<dbReference type="PANTHER" id="PTHR33121:SF23">
    <property type="entry name" value="CYCLIC DI-GMP PHOSPHODIESTERASE PDEB"/>
    <property type="match status" value="1"/>
</dbReference>
<dbReference type="EMBL" id="LUUH01000100">
    <property type="protein sequence ID" value="OAH97466.1"/>
    <property type="molecule type" value="Genomic_DNA"/>
</dbReference>
<proteinExistence type="predicted"/>
<dbReference type="CDD" id="cd01949">
    <property type="entry name" value="GGDEF"/>
    <property type="match status" value="1"/>
</dbReference>
<sequence>MSASIKKSKRRRYIRYAIDLKALLIIDQTHPLECRILDFCSGGFYLVFDKNHPQIVLDKNIKIRFSIQLEFELKTFEVDAQITHIGSTGVGVVTEQMPATTFNALRKIASVGSLASTHDNIDTSPDNLNQENFKNIFKQFLIESLPLLVDRFFDSLGDCMDAANAHSEFFSTQSAFDDLITTLKLNREIISSEFCCSVIYQVDYISGDSEKNIDALYHESLSLIEKDDFEDWLNMAASIRKLKNYFDDELSLLVRELCRVFGVFDNTVNNPIGPAVLCDSFREIFLQLELGCNIKKAIYNCFEKTLIIELPNFYKQAAATLTKFESARLVMPVHSKQSGPAFDAKNSDKNQVYFNDYLDAEPLSVHKSIQPLTQVTGKLLNLLSETINVPTDTRREENSQPLSHHLPVFNPEEVLAAIAKIQKDIAAKSGPHLDTSALQKSLTDKLQADSPEAKSLAANDVQRLELYGKFFDALFGELEFSTDIKDYLESIHLPLLSLPMQGNDFLDSESHPARKILNQLAILEPAIKSNRVIKNTNIKNTVEKAIARISAESISNPNVFAEVEHELDDVAKKLTKSNDTNIKRIIEPYEGQQKLEMARLTIQQEVDKRIAGRSVPSIIPTLLGAGWQDLLVIAELNKEANPEEKTSYLKVIDDLLFWLYEQDSFLNMQSVSIHTTLKFIEDNLGAVCPNLFKRDNVIEELFALLVGSGVPKVRKPMDTIRIPAPKSTQDIIESEWAVQVAQLQVGEWLIIYRGSEGFEPMKLVWIGDVLPICVFVNRDGLTKLELSKSELALLLENGGANRIESLDVPLMDRATNQMLQNMHSKLIYNATHDAETDLLTKDEFIKQLKVELVKLDSTGHILCHIEVLDFRVITNVCGVTGGKQFLKTLTHLISEQLRDCDLFARIGDKSFAVLLKDCTAQTAYDLTKKLLKVISESRFQWQEKSYTIGVSIGLVPFEQNNFDVNELLQNADAASMSAERSGPNNVLLFTNDDENLKRQNKIYEWIGNIDKVFSENRLFLRCQMITAVDETSASHQHYEILLGIKDENDNIIPPDHFIPAVERCKRMPEIDQWVITNVLLWIENNRHYFDHIDGFAINLSGQSINSAEFLGFLKGILESTSVPTNKLIFEVTETVAAESFYLTNSFIKAIKQFDCKFSLDDFGSGYSSYSYLKNLNIDYLKIDGAFVKDILNSKADIAIVKSMNEIAHSLGLATIAEYVENAEIREVLKTIGVDFAQGYGVHKPMPLRELVIEPPPSAPLFSFEDTEFWGF</sequence>
<evidence type="ECO:0000259" key="2">
    <source>
        <dbReference type="PROSITE" id="PS50887"/>
    </source>
</evidence>
<dbReference type="InterPro" id="IPR029787">
    <property type="entry name" value="Nucleotide_cyclase"/>
</dbReference>
<dbReference type="Gene3D" id="3.30.70.270">
    <property type="match status" value="1"/>
</dbReference>
<dbReference type="GO" id="GO:0035438">
    <property type="term" value="F:cyclic-di-GMP binding"/>
    <property type="evidence" value="ECO:0007669"/>
    <property type="project" value="InterPro"/>
</dbReference>
<dbReference type="InterPro" id="IPR001633">
    <property type="entry name" value="EAL_dom"/>
</dbReference>
<evidence type="ECO:0000259" key="1">
    <source>
        <dbReference type="PROSITE" id="PS50883"/>
    </source>
</evidence>
<dbReference type="Pfam" id="PF07238">
    <property type="entry name" value="PilZ"/>
    <property type="match status" value="1"/>
</dbReference>
<dbReference type="SUPFAM" id="SSF141868">
    <property type="entry name" value="EAL domain-like"/>
    <property type="match status" value="1"/>
</dbReference>
<dbReference type="RefSeq" id="WP_064038632.1">
    <property type="nucleotide sequence ID" value="NZ_LUUH01000100.1"/>
</dbReference>
<dbReference type="PANTHER" id="PTHR33121">
    <property type="entry name" value="CYCLIC DI-GMP PHOSPHODIESTERASE PDEF"/>
    <property type="match status" value="1"/>
</dbReference>
<accession>A0A177LVF2</accession>
<dbReference type="SMART" id="SM00052">
    <property type="entry name" value="EAL"/>
    <property type="match status" value="1"/>
</dbReference>
<dbReference type="InterPro" id="IPR035919">
    <property type="entry name" value="EAL_sf"/>
</dbReference>
<reference evidence="3 4" key="1">
    <citation type="submission" date="2016-03" db="EMBL/GenBank/DDBJ databases">
        <authorList>
            <person name="Ploux O."/>
        </authorList>
    </citation>
    <scope>NUCLEOTIDE SEQUENCE [LARGE SCALE GENOMIC DNA]</scope>
    <source>
        <strain evidence="3 4">R-45371</strain>
    </source>
</reference>
<protein>
    <recommendedName>
        <fullName evidence="5">Diguanylate cyclase/phosphodiesterase</fullName>
    </recommendedName>
</protein>
<dbReference type="Gene3D" id="3.20.20.450">
    <property type="entry name" value="EAL domain"/>
    <property type="match status" value="1"/>
</dbReference>
<dbReference type="SMART" id="SM00267">
    <property type="entry name" value="GGDEF"/>
    <property type="match status" value="1"/>
</dbReference>
<dbReference type="InterPro" id="IPR000160">
    <property type="entry name" value="GGDEF_dom"/>
</dbReference>
<dbReference type="SUPFAM" id="SSF55073">
    <property type="entry name" value="Nucleotide cyclase"/>
    <property type="match status" value="1"/>
</dbReference>
<feature type="domain" description="GGDEF" evidence="2">
    <location>
        <begin position="846"/>
        <end position="991"/>
    </location>
</feature>
<dbReference type="Pfam" id="PF00563">
    <property type="entry name" value="EAL"/>
    <property type="match status" value="1"/>
</dbReference>
<evidence type="ECO:0000313" key="4">
    <source>
        <dbReference type="Proteomes" id="UP000077763"/>
    </source>
</evidence>
<dbReference type="AlphaFoldDB" id="A0A177LVF2"/>
<dbReference type="CDD" id="cd01948">
    <property type="entry name" value="EAL"/>
    <property type="match status" value="1"/>
</dbReference>
<dbReference type="PROSITE" id="PS50887">
    <property type="entry name" value="GGDEF"/>
    <property type="match status" value="1"/>
</dbReference>
<dbReference type="Proteomes" id="UP000077763">
    <property type="component" value="Unassembled WGS sequence"/>
</dbReference>
<dbReference type="Pfam" id="PF00990">
    <property type="entry name" value="GGDEF"/>
    <property type="match status" value="1"/>
</dbReference>
<feature type="domain" description="EAL" evidence="1">
    <location>
        <begin position="1002"/>
        <end position="1258"/>
    </location>
</feature>
<gene>
    <name evidence="3" type="ORF">A1353_23030</name>
</gene>